<dbReference type="Proteomes" id="UP000068382">
    <property type="component" value="Unassembled WGS sequence"/>
</dbReference>
<dbReference type="EMBL" id="LPUY01000128">
    <property type="protein sequence ID" value="KUP91046.1"/>
    <property type="molecule type" value="Genomic_DNA"/>
</dbReference>
<name>A0A132BS60_9RHOB</name>
<evidence type="ECO:0000313" key="1">
    <source>
        <dbReference type="EMBL" id="KUP91046.1"/>
    </source>
</evidence>
<organism evidence="1 2">
    <name type="scientific">Tritonibacter horizontis</name>
    <dbReference type="NCBI Taxonomy" id="1768241"/>
    <lineage>
        <taxon>Bacteria</taxon>
        <taxon>Pseudomonadati</taxon>
        <taxon>Pseudomonadota</taxon>
        <taxon>Alphaproteobacteria</taxon>
        <taxon>Rhodobacterales</taxon>
        <taxon>Paracoccaceae</taxon>
        <taxon>Tritonibacter</taxon>
    </lineage>
</organism>
<dbReference type="AlphaFoldDB" id="A0A132BS60"/>
<sequence length="103" mass="11709">MKDRWYYRKAHTRRLSTGRTVSVRGGWAVRGDRESKKGASFRRTCPICGALIVSVGMPRGGWVHFEGGKGLTRIKHPCLHLGEGLSRRRDEDTPDLFEARLPF</sequence>
<proteinExistence type="predicted"/>
<reference evidence="1 2" key="1">
    <citation type="submission" date="2015-12" db="EMBL/GenBank/DDBJ databases">
        <title>Genome sequence of the marine Rhodobacteraceae strain O3.65, Candidatus Tritonibacter horizontis.</title>
        <authorList>
            <person name="Poehlein A."/>
            <person name="Giebel H.A."/>
            <person name="Voget S."/>
            <person name="Brinkhoff T."/>
        </authorList>
    </citation>
    <scope>NUCLEOTIDE SEQUENCE [LARGE SCALE GENOMIC DNA]</scope>
    <source>
        <strain evidence="1 2">O3.65</strain>
    </source>
</reference>
<accession>A0A132BS60</accession>
<keyword evidence="2" id="KW-1185">Reference proteome</keyword>
<evidence type="ECO:0000313" key="2">
    <source>
        <dbReference type="Proteomes" id="UP000068382"/>
    </source>
</evidence>
<gene>
    <name evidence="1" type="ORF">TRIHO_41630</name>
</gene>
<comment type="caution">
    <text evidence="1">The sequence shown here is derived from an EMBL/GenBank/DDBJ whole genome shotgun (WGS) entry which is preliminary data.</text>
</comment>
<protein>
    <submittedName>
        <fullName evidence="1">Uncharacterized protein</fullName>
    </submittedName>
</protein>